<name>A0A7J6KL78_PERCH</name>
<evidence type="ECO:0000313" key="1">
    <source>
        <dbReference type="EMBL" id="KAF4647760.1"/>
    </source>
</evidence>
<protein>
    <submittedName>
        <fullName evidence="1">Uncharacterized protein</fullName>
    </submittedName>
</protein>
<accession>A0A7J6KL78</accession>
<keyword evidence="2" id="KW-1185">Reference proteome</keyword>
<dbReference type="AlphaFoldDB" id="A0A7J6KL78"/>
<gene>
    <name evidence="1" type="ORF">FOL47_004160</name>
</gene>
<dbReference type="EMBL" id="JAAPAO010002389">
    <property type="protein sequence ID" value="KAF4647760.1"/>
    <property type="molecule type" value="Genomic_DNA"/>
</dbReference>
<comment type="caution">
    <text evidence="1">The sequence shown here is derived from an EMBL/GenBank/DDBJ whole genome shotgun (WGS) entry which is preliminary data.</text>
</comment>
<sequence>MREAALSSLDDGDSSGFLSPVPELLTLPPAKVADQYFISMDGKSIGNSPLSFSKSWNIAPHSNSYYDPVFHDKDRRRFNYDRYDRSLGLALTQCVGDSSALQVYCHTTFYPRTIADVAKAAIMDEALTKDKTLNPNADILGWWRIQKVLQKDDAELATADTSEEIKGLYKKYVAASKRVLSKIKEVLSVQQGVEQPQFHHPINLLRQWVNLPLSLADGNDSLSKIVDIEKKCHARLSLHSSGITIPWKLRRLLLGAIL</sequence>
<dbReference type="Proteomes" id="UP000591131">
    <property type="component" value="Unassembled WGS sequence"/>
</dbReference>
<feature type="non-terminal residue" evidence="1">
    <location>
        <position position="1"/>
    </location>
</feature>
<organism evidence="1 2">
    <name type="scientific">Perkinsus chesapeaki</name>
    <name type="common">Clam parasite</name>
    <name type="synonym">Perkinsus andrewsi</name>
    <dbReference type="NCBI Taxonomy" id="330153"/>
    <lineage>
        <taxon>Eukaryota</taxon>
        <taxon>Sar</taxon>
        <taxon>Alveolata</taxon>
        <taxon>Perkinsozoa</taxon>
        <taxon>Perkinsea</taxon>
        <taxon>Perkinsida</taxon>
        <taxon>Perkinsidae</taxon>
        <taxon>Perkinsus</taxon>
    </lineage>
</organism>
<proteinExistence type="predicted"/>
<reference evidence="1 2" key="1">
    <citation type="submission" date="2020-04" db="EMBL/GenBank/DDBJ databases">
        <title>Perkinsus chesapeaki whole genome sequence.</title>
        <authorList>
            <person name="Bogema D.R."/>
        </authorList>
    </citation>
    <scope>NUCLEOTIDE SEQUENCE [LARGE SCALE GENOMIC DNA]</scope>
    <source>
        <strain evidence="1">ATCC PRA-425</strain>
    </source>
</reference>
<evidence type="ECO:0000313" key="2">
    <source>
        <dbReference type="Proteomes" id="UP000591131"/>
    </source>
</evidence>